<reference evidence="7 8" key="1">
    <citation type="submission" date="2018-10" db="EMBL/GenBank/DDBJ databases">
        <title>Sequencing the genomes of 1000 actinobacteria strains.</title>
        <authorList>
            <person name="Klenk H.-P."/>
        </authorList>
    </citation>
    <scope>NUCLEOTIDE SEQUENCE [LARGE SCALE GENOMIC DNA]</scope>
    <source>
        <strain evidence="7 8">DSM 45175</strain>
    </source>
</reference>
<evidence type="ECO:0000256" key="5">
    <source>
        <dbReference type="ARBA" id="ARBA00023002"/>
    </source>
</evidence>
<dbReference type="InterPro" id="IPR016167">
    <property type="entry name" value="FAD-bd_PCMH_sub1"/>
</dbReference>
<dbReference type="Pfam" id="PF08031">
    <property type="entry name" value="BBE"/>
    <property type="match status" value="1"/>
</dbReference>
<dbReference type="PROSITE" id="PS51387">
    <property type="entry name" value="FAD_PCMH"/>
    <property type="match status" value="1"/>
</dbReference>
<dbReference type="InterPro" id="IPR016169">
    <property type="entry name" value="FAD-bd_PCMH_sub2"/>
</dbReference>
<dbReference type="EMBL" id="RBKT01000001">
    <property type="protein sequence ID" value="RKR87432.1"/>
    <property type="molecule type" value="Genomic_DNA"/>
</dbReference>
<dbReference type="AlphaFoldDB" id="A0A495JGG0"/>
<accession>A0A495JGG0</accession>
<dbReference type="Proteomes" id="UP000277671">
    <property type="component" value="Unassembled WGS sequence"/>
</dbReference>
<dbReference type="InterPro" id="IPR036318">
    <property type="entry name" value="FAD-bd_PCMH-like_sf"/>
</dbReference>
<dbReference type="Pfam" id="PF01565">
    <property type="entry name" value="FAD_binding_4"/>
    <property type="match status" value="1"/>
</dbReference>
<dbReference type="GO" id="GO:0016491">
    <property type="term" value="F:oxidoreductase activity"/>
    <property type="evidence" value="ECO:0007669"/>
    <property type="project" value="UniProtKB-KW"/>
</dbReference>
<gene>
    <name evidence="7" type="ORF">BDK92_1708</name>
</gene>
<dbReference type="Gene3D" id="3.30.465.10">
    <property type="match status" value="1"/>
</dbReference>
<evidence type="ECO:0000256" key="4">
    <source>
        <dbReference type="ARBA" id="ARBA00022827"/>
    </source>
</evidence>
<dbReference type="PANTHER" id="PTHR42973:SF39">
    <property type="entry name" value="FAD-BINDING PCMH-TYPE DOMAIN-CONTAINING PROTEIN"/>
    <property type="match status" value="1"/>
</dbReference>
<name>A0A495JGG0_9ACTN</name>
<keyword evidence="5" id="KW-0560">Oxidoreductase</keyword>
<sequence length="416" mass="43852">MDLWNGAIDHKPARVLRPRSAAEVAAAVRDRGDLPVSVRGGGHDWAGRAVRDGGLVIDLRDLNTVDIDPERRIATIGGGATTAEVIAAAAAYGLAAAAGNAGSVGFTGLTLGGGYGPLSGLHGLALDNLLGAEVVLADGRIVQVDAEHEPELFWAIRGGGGNFGVVTSTRVEVHPVEQMLAGFMFFAWDEAPRTWARLEEYLRTAPDGLTVQSGVLSAPDGSPTLLVYPVWVGDMDEGARQIENLKGLGTALMTQVEPTTYGDALKVYDSLTPAGRHASIRTRSFASLTPDVVDALVRTGEKRTSPFSGTVVHQFHGAATRVPAEATAFANREPHFVAEIVSLWEPEMPGDHVGWTEDTWLALEPYAMPGGYVNLIGPDQAAQADAAYGGNTARLLAAKRTYDPEGVFSATSLPRG</sequence>
<comment type="caution">
    <text evidence="7">The sequence shown here is derived from an EMBL/GenBank/DDBJ whole genome shotgun (WGS) entry which is preliminary data.</text>
</comment>
<keyword evidence="8" id="KW-1185">Reference proteome</keyword>
<evidence type="ECO:0000256" key="1">
    <source>
        <dbReference type="ARBA" id="ARBA00001974"/>
    </source>
</evidence>
<dbReference type="Gene3D" id="3.40.462.20">
    <property type="match status" value="1"/>
</dbReference>
<feature type="domain" description="FAD-binding PCMH-type" evidence="6">
    <location>
        <begin position="8"/>
        <end position="176"/>
    </location>
</feature>
<comment type="cofactor">
    <cofactor evidence="1">
        <name>FAD</name>
        <dbReference type="ChEBI" id="CHEBI:57692"/>
    </cofactor>
</comment>
<keyword evidence="4" id="KW-0274">FAD</keyword>
<evidence type="ECO:0000313" key="7">
    <source>
        <dbReference type="EMBL" id="RKR87432.1"/>
    </source>
</evidence>
<dbReference type="SUPFAM" id="SSF56176">
    <property type="entry name" value="FAD-binding/transporter-associated domain-like"/>
    <property type="match status" value="1"/>
</dbReference>
<evidence type="ECO:0000313" key="8">
    <source>
        <dbReference type="Proteomes" id="UP000277671"/>
    </source>
</evidence>
<evidence type="ECO:0000256" key="2">
    <source>
        <dbReference type="ARBA" id="ARBA00005466"/>
    </source>
</evidence>
<dbReference type="Gene3D" id="3.30.43.10">
    <property type="entry name" value="Uridine Diphospho-n-acetylenolpyruvylglucosamine Reductase, domain 2"/>
    <property type="match status" value="1"/>
</dbReference>
<keyword evidence="3" id="KW-0285">Flavoprotein</keyword>
<organism evidence="7 8">
    <name type="scientific">Micromonospora pisi</name>
    <dbReference type="NCBI Taxonomy" id="589240"/>
    <lineage>
        <taxon>Bacteria</taxon>
        <taxon>Bacillati</taxon>
        <taxon>Actinomycetota</taxon>
        <taxon>Actinomycetes</taxon>
        <taxon>Micromonosporales</taxon>
        <taxon>Micromonosporaceae</taxon>
        <taxon>Micromonospora</taxon>
    </lineage>
</organism>
<dbReference type="RefSeq" id="WP_211349138.1">
    <property type="nucleotide sequence ID" value="NZ_RBKT01000001.1"/>
</dbReference>
<dbReference type="InterPro" id="IPR016166">
    <property type="entry name" value="FAD-bd_PCMH"/>
</dbReference>
<proteinExistence type="inferred from homology"/>
<evidence type="ECO:0000259" key="6">
    <source>
        <dbReference type="PROSITE" id="PS51387"/>
    </source>
</evidence>
<dbReference type="InterPro" id="IPR006094">
    <property type="entry name" value="Oxid_FAD_bind_N"/>
</dbReference>
<dbReference type="InterPro" id="IPR012951">
    <property type="entry name" value="BBE"/>
</dbReference>
<protein>
    <submittedName>
        <fullName evidence="7">FAD/FMN-containing dehydrogenase</fullName>
    </submittedName>
</protein>
<evidence type="ECO:0000256" key="3">
    <source>
        <dbReference type="ARBA" id="ARBA00022630"/>
    </source>
</evidence>
<dbReference type="PANTHER" id="PTHR42973">
    <property type="entry name" value="BINDING OXIDOREDUCTASE, PUTATIVE (AFU_ORTHOLOGUE AFUA_1G17690)-RELATED"/>
    <property type="match status" value="1"/>
</dbReference>
<dbReference type="InterPro" id="IPR050416">
    <property type="entry name" value="FAD-linked_Oxidoreductase"/>
</dbReference>
<comment type="similarity">
    <text evidence="2">Belongs to the oxygen-dependent FAD-linked oxidoreductase family.</text>
</comment>
<dbReference type="GO" id="GO:0071949">
    <property type="term" value="F:FAD binding"/>
    <property type="evidence" value="ECO:0007669"/>
    <property type="project" value="InterPro"/>
</dbReference>